<comment type="caution">
    <text evidence="2">The sequence shown here is derived from an EMBL/GenBank/DDBJ whole genome shotgun (WGS) entry which is preliminary data.</text>
</comment>
<dbReference type="AlphaFoldDB" id="A0A553PI99"/>
<organism evidence="2 3">
    <name type="scientific">Tigriopus californicus</name>
    <name type="common">Marine copepod</name>
    <dbReference type="NCBI Taxonomy" id="6832"/>
    <lineage>
        <taxon>Eukaryota</taxon>
        <taxon>Metazoa</taxon>
        <taxon>Ecdysozoa</taxon>
        <taxon>Arthropoda</taxon>
        <taxon>Crustacea</taxon>
        <taxon>Multicrustacea</taxon>
        <taxon>Hexanauplia</taxon>
        <taxon>Copepoda</taxon>
        <taxon>Harpacticoida</taxon>
        <taxon>Harpacticidae</taxon>
        <taxon>Tigriopus</taxon>
    </lineage>
</organism>
<dbReference type="Proteomes" id="UP000318571">
    <property type="component" value="Chromosome 5"/>
</dbReference>
<gene>
    <name evidence="2" type="ORF">TCAL_08779</name>
</gene>
<reference evidence="2 3" key="1">
    <citation type="journal article" date="2018" name="Nat. Ecol. Evol.">
        <title>Genomic signatures of mitonuclear coevolution across populations of Tigriopus californicus.</title>
        <authorList>
            <person name="Barreto F.S."/>
            <person name="Watson E.T."/>
            <person name="Lima T.G."/>
            <person name="Willett C.S."/>
            <person name="Edmands S."/>
            <person name="Li W."/>
            <person name="Burton R.S."/>
        </authorList>
    </citation>
    <scope>NUCLEOTIDE SEQUENCE [LARGE SCALE GENOMIC DNA]</scope>
    <source>
        <strain evidence="2 3">San Diego</strain>
    </source>
</reference>
<name>A0A553PI99_TIGCA</name>
<accession>A0A553PI99</accession>
<feature type="compositionally biased region" description="Polar residues" evidence="1">
    <location>
        <begin position="41"/>
        <end position="52"/>
    </location>
</feature>
<proteinExistence type="predicted"/>
<evidence type="ECO:0000313" key="2">
    <source>
        <dbReference type="EMBL" id="TRY77412.1"/>
    </source>
</evidence>
<feature type="region of interest" description="Disordered" evidence="1">
    <location>
        <begin position="41"/>
        <end position="75"/>
    </location>
</feature>
<protein>
    <submittedName>
        <fullName evidence="2">Uncharacterized protein</fullName>
    </submittedName>
</protein>
<sequence>MNLKRNNVWFELGKPTTVFLFIANILVRFTNAQPIHEVHTKNITPSQSSPPQFTIEPLDGNQNPETVLPSPRDPLRSFGRFRQGSIGKLQDWTLEPKTTASSDWSRGQARRPPLKSVAPDLSRTWIWEESQIEDNLIDKSDPFIL</sequence>
<dbReference type="EMBL" id="VCGU01000004">
    <property type="protein sequence ID" value="TRY77412.1"/>
    <property type="molecule type" value="Genomic_DNA"/>
</dbReference>
<keyword evidence="3" id="KW-1185">Reference proteome</keyword>
<evidence type="ECO:0000256" key="1">
    <source>
        <dbReference type="SAM" id="MobiDB-lite"/>
    </source>
</evidence>
<evidence type="ECO:0000313" key="3">
    <source>
        <dbReference type="Proteomes" id="UP000318571"/>
    </source>
</evidence>